<proteinExistence type="predicted"/>
<organism evidence="1 2">
    <name type="scientific">Cichorium intybus</name>
    <name type="common">Chicory</name>
    <dbReference type="NCBI Taxonomy" id="13427"/>
    <lineage>
        <taxon>Eukaryota</taxon>
        <taxon>Viridiplantae</taxon>
        <taxon>Streptophyta</taxon>
        <taxon>Embryophyta</taxon>
        <taxon>Tracheophyta</taxon>
        <taxon>Spermatophyta</taxon>
        <taxon>Magnoliopsida</taxon>
        <taxon>eudicotyledons</taxon>
        <taxon>Gunneridae</taxon>
        <taxon>Pentapetalae</taxon>
        <taxon>asterids</taxon>
        <taxon>campanulids</taxon>
        <taxon>Asterales</taxon>
        <taxon>Asteraceae</taxon>
        <taxon>Cichorioideae</taxon>
        <taxon>Cichorieae</taxon>
        <taxon>Cichoriinae</taxon>
        <taxon>Cichorium</taxon>
    </lineage>
</organism>
<protein>
    <submittedName>
        <fullName evidence="1">Uncharacterized protein</fullName>
    </submittedName>
</protein>
<reference evidence="1 2" key="2">
    <citation type="journal article" date="2022" name="Mol. Ecol. Resour.">
        <title>The genomes of chicory, endive, great burdock and yacon provide insights into Asteraceae paleo-polyploidization history and plant inulin production.</title>
        <authorList>
            <person name="Fan W."/>
            <person name="Wang S."/>
            <person name="Wang H."/>
            <person name="Wang A."/>
            <person name="Jiang F."/>
            <person name="Liu H."/>
            <person name="Zhao H."/>
            <person name="Xu D."/>
            <person name="Zhang Y."/>
        </authorList>
    </citation>
    <scope>NUCLEOTIDE SEQUENCE [LARGE SCALE GENOMIC DNA]</scope>
    <source>
        <strain evidence="2">cv. Punajuju</strain>
        <tissue evidence="1">Leaves</tissue>
    </source>
</reference>
<dbReference type="Proteomes" id="UP001055811">
    <property type="component" value="Linkage Group LG03"/>
</dbReference>
<sequence>MVSNFMVESDGCLSLPLQVNHHNRVSRRISIGGGSCSWRSRRFQVIIFIQIKFMVDIEVQIPSAFDPFSDVDQDSGGGVGVNEYVHICIQQINDRKSLMTVQGLKKKLGYEKILKALKKELY</sequence>
<dbReference type="EMBL" id="CM042011">
    <property type="protein sequence ID" value="KAI3767791.1"/>
    <property type="molecule type" value="Genomic_DNA"/>
</dbReference>
<reference evidence="2" key="1">
    <citation type="journal article" date="2022" name="Mol. Ecol. Resour.">
        <title>The genomes of chicory, endive, great burdock and yacon provide insights into Asteraceae palaeo-polyploidization history and plant inulin production.</title>
        <authorList>
            <person name="Fan W."/>
            <person name="Wang S."/>
            <person name="Wang H."/>
            <person name="Wang A."/>
            <person name="Jiang F."/>
            <person name="Liu H."/>
            <person name="Zhao H."/>
            <person name="Xu D."/>
            <person name="Zhang Y."/>
        </authorList>
    </citation>
    <scope>NUCLEOTIDE SEQUENCE [LARGE SCALE GENOMIC DNA]</scope>
    <source>
        <strain evidence="2">cv. Punajuju</strain>
    </source>
</reference>
<gene>
    <name evidence="1" type="ORF">L2E82_18198</name>
</gene>
<evidence type="ECO:0000313" key="2">
    <source>
        <dbReference type="Proteomes" id="UP001055811"/>
    </source>
</evidence>
<evidence type="ECO:0000313" key="1">
    <source>
        <dbReference type="EMBL" id="KAI3767791.1"/>
    </source>
</evidence>
<keyword evidence="2" id="KW-1185">Reference proteome</keyword>
<accession>A0ACB9FAD7</accession>
<name>A0ACB9FAD7_CICIN</name>
<comment type="caution">
    <text evidence="1">The sequence shown here is derived from an EMBL/GenBank/DDBJ whole genome shotgun (WGS) entry which is preliminary data.</text>
</comment>